<sequence>MRRALSVLVSSSALIASVALAQTGATSEIKIAPEDCRRLVQHRASADVAYKPGVDARGNPVTPADLPGQARITAPNEITINLTIDVLQQYGVPADSLLAPSGEASIGTIKYDIGAGKLTYNGQSLTDAEQDALASACSSVRTK</sequence>
<dbReference type="AlphaFoldDB" id="A0A919CQC2"/>
<dbReference type="Proteomes" id="UP000630353">
    <property type="component" value="Unassembled WGS sequence"/>
</dbReference>
<keyword evidence="3" id="KW-1185">Reference proteome</keyword>
<gene>
    <name evidence="2" type="ORF">GCM10017083_18330</name>
</gene>
<feature type="chain" id="PRO_5037319597" evidence="1">
    <location>
        <begin position="22"/>
        <end position="143"/>
    </location>
</feature>
<proteinExistence type="predicted"/>
<evidence type="ECO:0000313" key="3">
    <source>
        <dbReference type="Proteomes" id="UP000630353"/>
    </source>
</evidence>
<protein>
    <submittedName>
        <fullName evidence="2">Uncharacterized protein</fullName>
    </submittedName>
</protein>
<accession>A0A919CQC2</accession>
<feature type="signal peptide" evidence="1">
    <location>
        <begin position="1"/>
        <end position="21"/>
    </location>
</feature>
<name>A0A919CQC2_9PROT</name>
<dbReference type="EMBL" id="BMZS01000003">
    <property type="protein sequence ID" value="GHD47667.1"/>
    <property type="molecule type" value="Genomic_DNA"/>
</dbReference>
<dbReference type="RefSeq" id="WP_189988622.1">
    <property type="nucleotide sequence ID" value="NZ_BMZS01000003.1"/>
</dbReference>
<comment type="caution">
    <text evidence="2">The sequence shown here is derived from an EMBL/GenBank/DDBJ whole genome shotgun (WGS) entry which is preliminary data.</text>
</comment>
<evidence type="ECO:0000256" key="1">
    <source>
        <dbReference type="SAM" id="SignalP"/>
    </source>
</evidence>
<evidence type="ECO:0000313" key="2">
    <source>
        <dbReference type="EMBL" id="GHD47667.1"/>
    </source>
</evidence>
<organism evidence="2 3">
    <name type="scientific">Thalassobaculum fulvum</name>
    <dbReference type="NCBI Taxonomy" id="1633335"/>
    <lineage>
        <taxon>Bacteria</taxon>
        <taxon>Pseudomonadati</taxon>
        <taxon>Pseudomonadota</taxon>
        <taxon>Alphaproteobacteria</taxon>
        <taxon>Rhodospirillales</taxon>
        <taxon>Thalassobaculaceae</taxon>
        <taxon>Thalassobaculum</taxon>
    </lineage>
</organism>
<reference evidence="2" key="1">
    <citation type="journal article" date="2014" name="Int. J. Syst. Evol. Microbiol.">
        <title>Complete genome sequence of Corynebacterium casei LMG S-19264T (=DSM 44701T), isolated from a smear-ripened cheese.</title>
        <authorList>
            <consortium name="US DOE Joint Genome Institute (JGI-PGF)"/>
            <person name="Walter F."/>
            <person name="Albersmeier A."/>
            <person name="Kalinowski J."/>
            <person name="Ruckert C."/>
        </authorList>
    </citation>
    <scope>NUCLEOTIDE SEQUENCE</scope>
    <source>
        <strain evidence="2">KCTC 42651</strain>
    </source>
</reference>
<reference evidence="2" key="2">
    <citation type="submission" date="2020-09" db="EMBL/GenBank/DDBJ databases">
        <authorList>
            <person name="Sun Q."/>
            <person name="Kim S."/>
        </authorList>
    </citation>
    <scope>NUCLEOTIDE SEQUENCE</scope>
    <source>
        <strain evidence="2">KCTC 42651</strain>
    </source>
</reference>
<keyword evidence="1" id="KW-0732">Signal</keyword>